<evidence type="ECO:0000313" key="1">
    <source>
        <dbReference type="EMBL" id="MDX8527801.1"/>
    </source>
</evidence>
<reference evidence="1 2" key="1">
    <citation type="submission" date="2023-08" db="EMBL/GenBank/DDBJ databases">
        <title>Implementing the SeqCode for naming new Mesorhizobium species isolated from Vachellia karroo root nodules.</title>
        <authorList>
            <person name="Van Lill M."/>
        </authorList>
    </citation>
    <scope>NUCLEOTIDE SEQUENCE [LARGE SCALE GENOMIC DNA]</scope>
    <source>
        <strain evidence="1 2">MSK 1335</strain>
    </source>
</reference>
<protein>
    <submittedName>
        <fullName evidence="1">Uncharacterized protein</fullName>
    </submittedName>
</protein>
<dbReference type="Proteomes" id="UP001276840">
    <property type="component" value="Unassembled WGS sequence"/>
</dbReference>
<organism evidence="1 2">
    <name type="scientific">Mesorhizobium montanum</name>
    <dbReference type="NCBI Taxonomy" id="3072323"/>
    <lineage>
        <taxon>Bacteria</taxon>
        <taxon>Pseudomonadati</taxon>
        <taxon>Pseudomonadota</taxon>
        <taxon>Alphaproteobacteria</taxon>
        <taxon>Hyphomicrobiales</taxon>
        <taxon>Phyllobacteriaceae</taxon>
        <taxon>Mesorhizobium</taxon>
    </lineage>
</organism>
<proteinExistence type="predicted"/>
<accession>A0ABU4ZV41</accession>
<keyword evidence="2" id="KW-1185">Reference proteome</keyword>
<name>A0ABU4ZV41_9HYPH</name>
<evidence type="ECO:0000313" key="2">
    <source>
        <dbReference type="Proteomes" id="UP001276840"/>
    </source>
</evidence>
<sequence length="71" mass="7573">MIEAVVFWSAGKMTTIRAWRLGKSGLPATKKTRARPQTAKIAAKVFAIISPGCIAPLSQMNPAAWVNAGFS</sequence>
<comment type="caution">
    <text evidence="1">The sequence shown here is derived from an EMBL/GenBank/DDBJ whole genome shotgun (WGS) entry which is preliminary data.</text>
</comment>
<dbReference type="EMBL" id="JAVIJF010000020">
    <property type="protein sequence ID" value="MDX8527801.1"/>
    <property type="molecule type" value="Genomic_DNA"/>
</dbReference>
<gene>
    <name evidence="1" type="ORF">RFM68_25210</name>
</gene>